<dbReference type="EMBL" id="LT630450">
    <property type="protein sequence ID" value="SFV71957.1"/>
    <property type="molecule type" value="Genomic_DNA"/>
</dbReference>
<organism evidence="1 2">
    <name type="scientific">Desulfovibrio piger</name>
    <dbReference type="NCBI Taxonomy" id="901"/>
    <lineage>
        <taxon>Bacteria</taxon>
        <taxon>Pseudomonadati</taxon>
        <taxon>Thermodesulfobacteriota</taxon>
        <taxon>Desulfovibrionia</taxon>
        <taxon>Desulfovibrionales</taxon>
        <taxon>Desulfovibrionaceae</taxon>
        <taxon>Desulfovibrio</taxon>
    </lineage>
</organism>
<proteinExistence type="predicted"/>
<protein>
    <submittedName>
        <fullName evidence="1">Uncharacterized protein</fullName>
    </submittedName>
</protein>
<evidence type="ECO:0000313" key="1">
    <source>
        <dbReference type="EMBL" id="SFV71957.1"/>
    </source>
</evidence>
<dbReference type="RefSeq" id="WP_072331555.1">
    <property type="nucleotide sequence ID" value="NZ_LT630450.1"/>
</dbReference>
<keyword evidence="2" id="KW-1185">Reference proteome</keyword>
<evidence type="ECO:0000313" key="2">
    <source>
        <dbReference type="Proteomes" id="UP000186323"/>
    </source>
</evidence>
<dbReference type="AlphaFoldDB" id="A0A1K1LB69"/>
<sequence>MIEGINIRCNVGGVEVLRSPRIVLTLRRRAVVSTCEVDIPDADGSVQVSLAKKQAVRVRFGHRGEGGTWHDWSGTVKDFQPAGPDTIRVQAVGLEQALIDTTVTEAMHGEPADVVARRLLSSTGLPVAGITIPSETFPHIVFSNVTVARAIKQLAASLERSFGHDLSRHAVWLGEAGLYWSDGDEPGDVFVVETAANLITNSPNPAGMSVAVSTILPGLTHSHRIRIRDTRRDFSELVRAEEVIHTLGVDGNTTTIGYGANQGWG</sequence>
<name>A0A1K1LB69_9BACT</name>
<dbReference type="KEGG" id="dpg:DESPIGER_0052"/>
<reference evidence="2" key="1">
    <citation type="submission" date="2016-10" db="EMBL/GenBank/DDBJ databases">
        <authorList>
            <person name="Wegmann U."/>
        </authorList>
    </citation>
    <scope>NUCLEOTIDE SEQUENCE [LARGE SCALE GENOMIC DNA]</scope>
</reference>
<gene>
    <name evidence="1" type="ORF">DESPIGER_0052</name>
</gene>
<dbReference type="SUPFAM" id="SSF69279">
    <property type="entry name" value="Phage tail proteins"/>
    <property type="match status" value="1"/>
</dbReference>
<dbReference type="Proteomes" id="UP000186323">
    <property type="component" value="Chromosome I"/>
</dbReference>
<accession>A0A1K1LB69</accession>
<dbReference type="OrthoDB" id="5446364at2"/>